<name>A0A4S8F6S5_9BURK</name>
<dbReference type="GO" id="GO:0009247">
    <property type="term" value="P:glycolipid biosynthetic process"/>
    <property type="evidence" value="ECO:0007669"/>
    <property type="project" value="UniProtKB-ARBA"/>
</dbReference>
<dbReference type="Proteomes" id="UP000308917">
    <property type="component" value="Unassembled WGS sequence"/>
</dbReference>
<dbReference type="GO" id="GO:0016746">
    <property type="term" value="F:acyltransferase activity"/>
    <property type="evidence" value="ECO:0007669"/>
    <property type="project" value="UniProtKB-KW"/>
</dbReference>
<evidence type="ECO:0000256" key="3">
    <source>
        <dbReference type="ARBA" id="ARBA00022519"/>
    </source>
</evidence>
<keyword evidence="5" id="KW-0472">Membrane</keyword>
<protein>
    <submittedName>
        <fullName evidence="7">Acyltransferase</fullName>
    </submittedName>
</protein>
<dbReference type="OrthoDB" id="9808633at2"/>
<keyword evidence="8" id="KW-1185">Reference proteome</keyword>
<accession>A0A4S8F6S5</accession>
<evidence type="ECO:0000313" key="7">
    <source>
        <dbReference type="EMBL" id="THU02581.1"/>
    </source>
</evidence>
<sequence length="333" mass="37842">MNSPKSPHEPLEPQQHWAHLPENTFAWGIRLLLWVRRHLGAWPLIFCLYPVVLCYWACNARARAASLQYLNRLEEHSHTLGHQASHLDTFKHFIAFAETIMDKLLAISNEPITIQKKGTQGLLDLFEQQRGAIIVTAHIGCLELCRVSAENNSKIRKLNVLVHTAHAQRFNRLLKQLQPNSPVELLQVSEFSTATAVMLAQKIEQGECVAIAGDRVPLGHGLSIPASFLGHEAMFPAGPYILAATLKCPLYAMTCIRAPYLSRKYHYQIQAQCLAEHISLPRKTRQQALMHYAQLYAHWLENQLQSAPLSWFNYFDFWQQGQTNPMPTKTPTA</sequence>
<organism evidence="7 8">
    <name type="scientific">Lampropedia puyangensis</name>
    <dbReference type="NCBI Taxonomy" id="1330072"/>
    <lineage>
        <taxon>Bacteria</taxon>
        <taxon>Pseudomonadati</taxon>
        <taxon>Pseudomonadota</taxon>
        <taxon>Betaproteobacteria</taxon>
        <taxon>Burkholderiales</taxon>
        <taxon>Comamonadaceae</taxon>
        <taxon>Lampropedia</taxon>
    </lineage>
</organism>
<evidence type="ECO:0000313" key="8">
    <source>
        <dbReference type="Proteomes" id="UP000308917"/>
    </source>
</evidence>
<comment type="caution">
    <text evidence="7">The sequence shown here is derived from an EMBL/GenBank/DDBJ whole genome shotgun (WGS) entry which is preliminary data.</text>
</comment>
<gene>
    <name evidence="7" type="ORF">E9531_07870</name>
</gene>
<dbReference type="AlphaFoldDB" id="A0A4S8F6S5"/>
<dbReference type="Pfam" id="PF03279">
    <property type="entry name" value="Lip_A_acyltrans"/>
    <property type="match status" value="1"/>
</dbReference>
<keyword evidence="6 7" id="KW-0012">Acyltransferase</keyword>
<dbReference type="GO" id="GO:0005886">
    <property type="term" value="C:plasma membrane"/>
    <property type="evidence" value="ECO:0007669"/>
    <property type="project" value="UniProtKB-SubCell"/>
</dbReference>
<keyword evidence="3" id="KW-0997">Cell inner membrane</keyword>
<evidence type="ECO:0000256" key="2">
    <source>
        <dbReference type="ARBA" id="ARBA00022475"/>
    </source>
</evidence>
<keyword evidence="4 7" id="KW-0808">Transferase</keyword>
<dbReference type="PANTHER" id="PTHR30606">
    <property type="entry name" value="LIPID A BIOSYNTHESIS LAUROYL ACYLTRANSFERASE"/>
    <property type="match status" value="1"/>
</dbReference>
<dbReference type="PANTHER" id="PTHR30606:SF9">
    <property type="entry name" value="LIPID A BIOSYNTHESIS LAUROYLTRANSFERASE"/>
    <property type="match status" value="1"/>
</dbReference>
<evidence type="ECO:0000256" key="4">
    <source>
        <dbReference type="ARBA" id="ARBA00022679"/>
    </source>
</evidence>
<dbReference type="RefSeq" id="WP_136573201.1">
    <property type="nucleotide sequence ID" value="NZ_STFG01000006.1"/>
</dbReference>
<evidence type="ECO:0000256" key="6">
    <source>
        <dbReference type="ARBA" id="ARBA00023315"/>
    </source>
</evidence>
<evidence type="ECO:0000256" key="5">
    <source>
        <dbReference type="ARBA" id="ARBA00023136"/>
    </source>
</evidence>
<evidence type="ECO:0000256" key="1">
    <source>
        <dbReference type="ARBA" id="ARBA00004533"/>
    </source>
</evidence>
<reference evidence="7 8" key="1">
    <citation type="journal article" date="2015" name="Antonie Van Leeuwenhoek">
        <title>Lampropedia puyangensis sp. nov., isolated from symptomatic bark of Populus ? euramericana canker and emended description of Lampropedia hyalina (Ehrenberg 1832) Lee et al. 2004.</title>
        <authorList>
            <person name="Li Y."/>
            <person name="Wang T."/>
            <person name="Piao C.G."/>
            <person name="Wang L.F."/>
            <person name="Tian G.Z."/>
            <person name="Zhu T.H."/>
            <person name="Guo M.W."/>
        </authorList>
    </citation>
    <scope>NUCLEOTIDE SEQUENCE [LARGE SCALE GENOMIC DNA]</scope>
    <source>
        <strain evidence="7 8">2-bin</strain>
    </source>
</reference>
<keyword evidence="2" id="KW-1003">Cell membrane</keyword>
<dbReference type="EMBL" id="STFG01000006">
    <property type="protein sequence ID" value="THU02581.1"/>
    <property type="molecule type" value="Genomic_DNA"/>
</dbReference>
<comment type="subcellular location">
    <subcellularLocation>
        <location evidence="1">Cell inner membrane</location>
    </subcellularLocation>
</comment>
<dbReference type="InterPro" id="IPR004960">
    <property type="entry name" value="LipA_acyltrans"/>
</dbReference>
<dbReference type="CDD" id="cd07984">
    <property type="entry name" value="LPLAT_LABLAT-like"/>
    <property type="match status" value="1"/>
</dbReference>
<proteinExistence type="predicted"/>